<comment type="caution">
    <text evidence="1">The sequence shown here is derived from an EMBL/GenBank/DDBJ whole genome shotgun (WGS) entry which is preliminary data.</text>
</comment>
<evidence type="ECO:0008006" key="3">
    <source>
        <dbReference type="Google" id="ProtNLM"/>
    </source>
</evidence>
<dbReference type="InterPro" id="IPR014729">
    <property type="entry name" value="Rossmann-like_a/b/a_fold"/>
</dbReference>
<dbReference type="Proteomes" id="UP000635983">
    <property type="component" value="Unassembled WGS sequence"/>
</dbReference>
<evidence type="ECO:0000313" key="2">
    <source>
        <dbReference type="Proteomes" id="UP000635983"/>
    </source>
</evidence>
<dbReference type="NCBIfam" id="NF041925">
    <property type="entry name" value="QatC"/>
    <property type="match status" value="1"/>
</dbReference>
<dbReference type="RefSeq" id="WP_188982350.1">
    <property type="nucleotide sequence ID" value="NZ_BMPO01000003.1"/>
</dbReference>
<dbReference type="AlphaFoldDB" id="A0A917PRS5"/>
<reference evidence="1" key="2">
    <citation type="submission" date="2020-09" db="EMBL/GenBank/DDBJ databases">
        <authorList>
            <person name="Sun Q."/>
            <person name="Ohkuma M."/>
        </authorList>
    </citation>
    <scope>NUCLEOTIDE SEQUENCE</scope>
    <source>
        <strain evidence="1">JCM 30078</strain>
    </source>
</reference>
<organism evidence="1 2">
    <name type="scientific">Pseudomonas matsuisoli</name>
    <dbReference type="NCBI Taxonomy" id="1515666"/>
    <lineage>
        <taxon>Bacteria</taxon>
        <taxon>Pseudomonadati</taxon>
        <taxon>Pseudomonadota</taxon>
        <taxon>Gammaproteobacteria</taxon>
        <taxon>Pseudomonadales</taxon>
        <taxon>Pseudomonadaceae</taxon>
        <taxon>Pseudomonas</taxon>
    </lineage>
</organism>
<evidence type="ECO:0000313" key="1">
    <source>
        <dbReference type="EMBL" id="GGJ88643.1"/>
    </source>
</evidence>
<dbReference type="InterPro" id="IPR049676">
    <property type="entry name" value="QatC"/>
</dbReference>
<dbReference type="SUPFAM" id="SSF52402">
    <property type="entry name" value="Adenine nucleotide alpha hydrolases-like"/>
    <property type="match status" value="1"/>
</dbReference>
<reference evidence="1" key="1">
    <citation type="journal article" date="2014" name="Int. J. Syst. Evol. Microbiol.">
        <title>Complete genome sequence of Corynebacterium casei LMG S-19264T (=DSM 44701T), isolated from a smear-ripened cheese.</title>
        <authorList>
            <consortium name="US DOE Joint Genome Institute (JGI-PGF)"/>
            <person name="Walter F."/>
            <person name="Albersmeier A."/>
            <person name="Kalinowski J."/>
            <person name="Ruckert C."/>
        </authorList>
    </citation>
    <scope>NUCLEOTIDE SEQUENCE</scope>
    <source>
        <strain evidence="1">JCM 30078</strain>
    </source>
</reference>
<gene>
    <name evidence="1" type="ORF">GCM10009304_12880</name>
</gene>
<dbReference type="Gene3D" id="3.40.50.620">
    <property type="entry name" value="HUPs"/>
    <property type="match status" value="1"/>
</dbReference>
<name>A0A917PRS5_9PSED</name>
<keyword evidence="2" id="KW-1185">Reference proteome</keyword>
<proteinExistence type="predicted"/>
<sequence>MKFVCGPAGFQVPAIDQAMPVVIYGQAEKGQVSVGGYTRHLLEKAHLDISPQAWDFLTIALSVVAADFTDLRAKSADGWTRTLELHVAVQDPVFWNSQSRALEAALGFLTTDVWTFVFHSGGYGPPAQLQALHPQEESVALLSGGMDSLIGAIDLVTEKVKPYAVSQIVRGDGQKQHDFAQSLGLSRIGLNHVAKSPGSQEPSQRARSIVFLAFGLAVATSLDRYHQGGRVPLYICENGFIAINPPLTVTRLGSLSTRTAHPEYLGRLQQIFDAASINVQIRNPYALATKGEMMVDCKNQDLLKQHAVMSTSCGRFQRFGYKHCGRCVPCQVRRASFIRWGELKDSTEYVYDDLSINSPKYGRFEDVRSVGMAVESVAQDGFDQWLGHSLFSSFITDRPGYQRMLAQGLDELATLHASYGLGSR</sequence>
<protein>
    <recommendedName>
        <fullName evidence="3">7-cyano-7-deazaguanine synthase (Queuosine biosynthesis)</fullName>
    </recommendedName>
</protein>
<dbReference type="EMBL" id="BMPO01000003">
    <property type="protein sequence ID" value="GGJ88643.1"/>
    <property type="molecule type" value="Genomic_DNA"/>
</dbReference>
<accession>A0A917PRS5</accession>